<evidence type="ECO:0000256" key="1">
    <source>
        <dbReference type="ARBA" id="ARBA00004141"/>
    </source>
</evidence>
<dbReference type="PANTHER" id="PTHR43840:SF15">
    <property type="entry name" value="MITOCHONDRIAL METAL TRANSPORTER 1-RELATED"/>
    <property type="match status" value="1"/>
</dbReference>
<comment type="subcellular location">
    <subcellularLocation>
        <location evidence="1">Membrane</location>
        <topology evidence="1">Multi-pass membrane protein</topology>
    </subcellularLocation>
</comment>
<dbReference type="InterPro" id="IPR027469">
    <property type="entry name" value="Cation_efflux_TMD_sf"/>
</dbReference>
<dbReference type="AlphaFoldDB" id="A0A9D1UR51"/>
<dbReference type="GO" id="GO:0005886">
    <property type="term" value="C:plasma membrane"/>
    <property type="evidence" value="ECO:0007669"/>
    <property type="project" value="TreeGrafter"/>
</dbReference>
<dbReference type="InterPro" id="IPR050291">
    <property type="entry name" value="CDF_Transporter"/>
</dbReference>
<dbReference type="Gene3D" id="1.20.1510.10">
    <property type="entry name" value="Cation efflux protein transmembrane domain"/>
    <property type="match status" value="1"/>
</dbReference>
<comment type="similarity">
    <text evidence="2">Belongs to the cation diffusion facilitator (CDF) transporter (TC 2.A.4) family.</text>
</comment>
<feature type="domain" description="Cation efflux protein cytoplasmic" evidence="9">
    <location>
        <begin position="269"/>
        <end position="321"/>
    </location>
</feature>
<evidence type="ECO:0000256" key="3">
    <source>
        <dbReference type="ARBA" id="ARBA00022448"/>
    </source>
</evidence>
<dbReference type="InterPro" id="IPR002524">
    <property type="entry name" value="Cation_efflux"/>
</dbReference>
<name>A0A9D1UR51_9CORY</name>
<accession>A0A9D1UR51</accession>
<evidence type="ECO:0000256" key="7">
    <source>
        <dbReference type="SAM" id="Phobius"/>
    </source>
</evidence>
<dbReference type="InterPro" id="IPR027470">
    <property type="entry name" value="Cation_efflux_CTD"/>
</dbReference>
<proteinExistence type="inferred from homology"/>
<feature type="transmembrane region" description="Helical" evidence="7">
    <location>
        <begin position="213"/>
        <end position="230"/>
    </location>
</feature>
<evidence type="ECO:0000256" key="6">
    <source>
        <dbReference type="ARBA" id="ARBA00023136"/>
    </source>
</evidence>
<dbReference type="Pfam" id="PF01545">
    <property type="entry name" value="Cation_efflux"/>
    <property type="match status" value="1"/>
</dbReference>
<evidence type="ECO:0000256" key="2">
    <source>
        <dbReference type="ARBA" id="ARBA00008114"/>
    </source>
</evidence>
<dbReference type="GO" id="GO:0015086">
    <property type="term" value="F:cadmium ion transmembrane transporter activity"/>
    <property type="evidence" value="ECO:0007669"/>
    <property type="project" value="TreeGrafter"/>
</dbReference>
<dbReference type="SUPFAM" id="SSF160240">
    <property type="entry name" value="Cation efflux protein cytoplasmic domain-like"/>
    <property type="match status" value="1"/>
</dbReference>
<feature type="transmembrane region" description="Helical" evidence="7">
    <location>
        <begin position="188"/>
        <end position="207"/>
    </location>
</feature>
<dbReference type="Gene3D" id="3.30.70.1350">
    <property type="entry name" value="Cation efflux protein, cytoplasmic domain"/>
    <property type="match status" value="1"/>
</dbReference>
<dbReference type="NCBIfam" id="TIGR01297">
    <property type="entry name" value="CDF"/>
    <property type="match status" value="1"/>
</dbReference>
<reference evidence="10" key="2">
    <citation type="submission" date="2021-04" db="EMBL/GenBank/DDBJ databases">
        <authorList>
            <person name="Gilroy R."/>
        </authorList>
    </citation>
    <scope>NUCLEOTIDE SEQUENCE</scope>
    <source>
        <strain evidence="10">4376</strain>
    </source>
</reference>
<reference evidence="10" key="1">
    <citation type="journal article" date="2021" name="PeerJ">
        <title>Extensive microbial diversity within the chicken gut microbiome revealed by metagenomics and culture.</title>
        <authorList>
            <person name="Gilroy R."/>
            <person name="Ravi A."/>
            <person name="Getino M."/>
            <person name="Pursley I."/>
            <person name="Horton D.L."/>
            <person name="Alikhan N.F."/>
            <person name="Baker D."/>
            <person name="Gharbi K."/>
            <person name="Hall N."/>
            <person name="Watson M."/>
            <person name="Adriaenssens E.M."/>
            <person name="Foster-Nyarko E."/>
            <person name="Jarju S."/>
            <person name="Secka A."/>
            <person name="Antonio M."/>
            <person name="Oren A."/>
            <person name="Chaudhuri R.R."/>
            <person name="La Ragione R."/>
            <person name="Hildebrand F."/>
            <person name="Pallen M.J."/>
        </authorList>
    </citation>
    <scope>NUCLEOTIDE SEQUENCE</scope>
    <source>
        <strain evidence="10">4376</strain>
    </source>
</reference>
<dbReference type="InterPro" id="IPR058533">
    <property type="entry name" value="Cation_efflux_TM"/>
</dbReference>
<dbReference type="EMBL" id="DXFZ01000050">
    <property type="protein sequence ID" value="HIW95685.1"/>
    <property type="molecule type" value="Genomic_DNA"/>
</dbReference>
<dbReference type="GO" id="GO:0015341">
    <property type="term" value="F:zinc efflux antiporter activity"/>
    <property type="evidence" value="ECO:0007669"/>
    <property type="project" value="TreeGrafter"/>
</dbReference>
<evidence type="ECO:0000259" key="8">
    <source>
        <dbReference type="Pfam" id="PF01545"/>
    </source>
</evidence>
<organism evidence="10 11">
    <name type="scientific">Candidatus Corynebacterium gallistercoris</name>
    <dbReference type="NCBI Taxonomy" id="2838530"/>
    <lineage>
        <taxon>Bacteria</taxon>
        <taxon>Bacillati</taxon>
        <taxon>Actinomycetota</taxon>
        <taxon>Actinomycetes</taxon>
        <taxon>Mycobacteriales</taxon>
        <taxon>Corynebacteriaceae</taxon>
        <taxon>Corynebacterium</taxon>
    </lineage>
</organism>
<dbReference type="Proteomes" id="UP000824189">
    <property type="component" value="Unassembled WGS sequence"/>
</dbReference>
<feature type="transmembrane region" description="Helical" evidence="7">
    <location>
        <begin position="111"/>
        <end position="133"/>
    </location>
</feature>
<dbReference type="GO" id="GO:0015093">
    <property type="term" value="F:ferrous iron transmembrane transporter activity"/>
    <property type="evidence" value="ECO:0007669"/>
    <property type="project" value="TreeGrafter"/>
</dbReference>
<evidence type="ECO:0000313" key="11">
    <source>
        <dbReference type="Proteomes" id="UP000824189"/>
    </source>
</evidence>
<feature type="domain" description="Cation efflux protein transmembrane" evidence="8">
    <location>
        <begin position="45"/>
        <end position="238"/>
    </location>
</feature>
<sequence>MLKARRIIVEKPCPRYHQAVISSDSSATHSDPTKDPNAVLFKFIYLSIAAALATIVLKFIAAHVTGSMGFLSDALESTVNLVAAIVALIALKVAAKPADDNHHFGHSKAEYFSALIEGLMIFIAAGVILFTAIRRLLDPVELEQLGIGFAFTIVATVINLAVGVLLVRNGRKHRSTTLVADGKHLLTDVWTTVGVIVGMIGVIITGWLWLDPAIAIVVGINILFTGYKLITESMSGLLSAAFSEGDAATLDTTLTTFADHHGVRFAKPQTVESGRQRFVYATMYVPAEWTVGASHDIADQLEIDVDKTLPGTQTFIHIEPEELAGTPHSSAQF</sequence>
<keyword evidence="4 7" id="KW-0812">Transmembrane</keyword>
<keyword evidence="3" id="KW-0813">Transport</keyword>
<dbReference type="GO" id="GO:0006882">
    <property type="term" value="P:intracellular zinc ion homeostasis"/>
    <property type="evidence" value="ECO:0007669"/>
    <property type="project" value="TreeGrafter"/>
</dbReference>
<feature type="transmembrane region" description="Helical" evidence="7">
    <location>
        <begin position="70"/>
        <end position="91"/>
    </location>
</feature>
<evidence type="ECO:0000256" key="5">
    <source>
        <dbReference type="ARBA" id="ARBA00022989"/>
    </source>
</evidence>
<dbReference type="Pfam" id="PF16916">
    <property type="entry name" value="ZT_dimer"/>
    <property type="match status" value="1"/>
</dbReference>
<protein>
    <submittedName>
        <fullName evidence="10">Cation diffusion facilitator family transporter</fullName>
    </submittedName>
</protein>
<gene>
    <name evidence="10" type="ORF">H9867_04275</name>
</gene>
<dbReference type="PANTHER" id="PTHR43840">
    <property type="entry name" value="MITOCHONDRIAL METAL TRANSPORTER 1-RELATED"/>
    <property type="match status" value="1"/>
</dbReference>
<feature type="transmembrane region" description="Helical" evidence="7">
    <location>
        <begin position="43"/>
        <end position="64"/>
    </location>
</feature>
<evidence type="ECO:0000259" key="9">
    <source>
        <dbReference type="Pfam" id="PF16916"/>
    </source>
</evidence>
<evidence type="ECO:0000313" key="10">
    <source>
        <dbReference type="EMBL" id="HIW95685.1"/>
    </source>
</evidence>
<dbReference type="SUPFAM" id="SSF161111">
    <property type="entry name" value="Cation efflux protein transmembrane domain-like"/>
    <property type="match status" value="1"/>
</dbReference>
<keyword evidence="6 7" id="KW-0472">Membrane</keyword>
<comment type="caution">
    <text evidence="10">The sequence shown here is derived from an EMBL/GenBank/DDBJ whole genome shotgun (WGS) entry which is preliminary data.</text>
</comment>
<feature type="transmembrane region" description="Helical" evidence="7">
    <location>
        <begin position="145"/>
        <end position="167"/>
    </location>
</feature>
<evidence type="ECO:0000256" key="4">
    <source>
        <dbReference type="ARBA" id="ARBA00022692"/>
    </source>
</evidence>
<keyword evidence="5 7" id="KW-1133">Transmembrane helix</keyword>
<dbReference type="InterPro" id="IPR036837">
    <property type="entry name" value="Cation_efflux_CTD_sf"/>
</dbReference>